<evidence type="ECO:0000313" key="4">
    <source>
        <dbReference type="Proteomes" id="UP001212841"/>
    </source>
</evidence>
<dbReference type="InterPro" id="IPR050227">
    <property type="entry name" value="Rab"/>
</dbReference>
<dbReference type="PANTHER" id="PTHR47977">
    <property type="entry name" value="RAS-RELATED PROTEIN RAB"/>
    <property type="match status" value="1"/>
</dbReference>
<protein>
    <submittedName>
        <fullName evidence="3">Uncharacterized protein</fullName>
    </submittedName>
</protein>
<dbReference type="Gene3D" id="3.40.50.300">
    <property type="entry name" value="P-loop containing nucleotide triphosphate hydrolases"/>
    <property type="match status" value="1"/>
</dbReference>
<dbReference type="InterPro" id="IPR001806">
    <property type="entry name" value="Small_GTPase"/>
</dbReference>
<dbReference type="AlphaFoldDB" id="A0AAD5S392"/>
<organism evidence="3 4">
    <name type="scientific">Rhizophlyctis rosea</name>
    <dbReference type="NCBI Taxonomy" id="64517"/>
    <lineage>
        <taxon>Eukaryota</taxon>
        <taxon>Fungi</taxon>
        <taxon>Fungi incertae sedis</taxon>
        <taxon>Chytridiomycota</taxon>
        <taxon>Chytridiomycota incertae sedis</taxon>
        <taxon>Chytridiomycetes</taxon>
        <taxon>Rhizophlyctidales</taxon>
        <taxon>Rhizophlyctidaceae</taxon>
        <taxon>Rhizophlyctis</taxon>
    </lineage>
</organism>
<dbReference type="EMBL" id="JADGJD010001859">
    <property type="protein sequence ID" value="KAJ3037162.1"/>
    <property type="molecule type" value="Genomic_DNA"/>
</dbReference>
<dbReference type="GO" id="GO:0005525">
    <property type="term" value="F:GTP binding"/>
    <property type="evidence" value="ECO:0007669"/>
    <property type="project" value="UniProtKB-KW"/>
</dbReference>
<accession>A0AAD5S392</accession>
<sequence length="131" mass="14861">MQTFGADLCVKTSSDNKKYSLNIWCCGGHPRYRPLLEQFFEDASAIIICFDLLNTQSFLELPYWYNEYKRNAPDALVLLVGTKSDEADSIVVPLPDAMKQAKEWNIEFRAVSSKTGVNVVELFDYVVGKLP</sequence>
<name>A0AAD5S392_9FUNG</name>
<dbReference type="Proteomes" id="UP001212841">
    <property type="component" value="Unassembled WGS sequence"/>
</dbReference>
<evidence type="ECO:0000256" key="1">
    <source>
        <dbReference type="ARBA" id="ARBA00022741"/>
    </source>
</evidence>
<keyword evidence="1" id="KW-0547">Nucleotide-binding</keyword>
<dbReference type="GO" id="GO:0003924">
    <property type="term" value="F:GTPase activity"/>
    <property type="evidence" value="ECO:0007669"/>
    <property type="project" value="InterPro"/>
</dbReference>
<dbReference type="CDD" id="cd00154">
    <property type="entry name" value="Rab"/>
    <property type="match status" value="1"/>
</dbReference>
<dbReference type="SMART" id="SM00175">
    <property type="entry name" value="RAB"/>
    <property type="match status" value="1"/>
</dbReference>
<dbReference type="SMART" id="SM00174">
    <property type="entry name" value="RHO"/>
    <property type="match status" value="1"/>
</dbReference>
<keyword evidence="4" id="KW-1185">Reference proteome</keyword>
<evidence type="ECO:0000256" key="2">
    <source>
        <dbReference type="ARBA" id="ARBA00023134"/>
    </source>
</evidence>
<dbReference type="Pfam" id="PF00071">
    <property type="entry name" value="Ras"/>
    <property type="match status" value="1"/>
</dbReference>
<proteinExistence type="predicted"/>
<dbReference type="SUPFAM" id="SSF52540">
    <property type="entry name" value="P-loop containing nucleoside triphosphate hydrolases"/>
    <property type="match status" value="1"/>
</dbReference>
<gene>
    <name evidence="3" type="ORF">HK097_003590</name>
</gene>
<evidence type="ECO:0000313" key="3">
    <source>
        <dbReference type="EMBL" id="KAJ3037162.1"/>
    </source>
</evidence>
<dbReference type="PROSITE" id="PS51419">
    <property type="entry name" value="RAB"/>
    <property type="match status" value="1"/>
</dbReference>
<comment type="caution">
    <text evidence="3">The sequence shown here is derived from an EMBL/GenBank/DDBJ whole genome shotgun (WGS) entry which is preliminary data.</text>
</comment>
<dbReference type="InterPro" id="IPR027417">
    <property type="entry name" value="P-loop_NTPase"/>
</dbReference>
<reference evidence="3" key="1">
    <citation type="submission" date="2020-05" db="EMBL/GenBank/DDBJ databases">
        <title>Phylogenomic resolution of chytrid fungi.</title>
        <authorList>
            <person name="Stajich J.E."/>
            <person name="Amses K."/>
            <person name="Simmons R."/>
            <person name="Seto K."/>
            <person name="Myers J."/>
            <person name="Bonds A."/>
            <person name="Quandt C.A."/>
            <person name="Barry K."/>
            <person name="Liu P."/>
            <person name="Grigoriev I."/>
            <person name="Longcore J.E."/>
            <person name="James T.Y."/>
        </authorList>
    </citation>
    <scope>NUCLEOTIDE SEQUENCE</scope>
    <source>
        <strain evidence="3">JEL0318</strain>
    </source>
</reference>
<keyword evidence="2" id="KW-0342">GTP-binding</keyword>
<dbReference type="PRINTS" id="PR00449">
    <property type="entry name" value="RASTRNSFRMNG"/>
</dbReference>